<sequence length="233" mass="24296">MLWALHEIGGHGTSTVAGSGNGFSLEHAALLNGTFAHSLDFDDTDIPGGLPPSAAIIPAALAVAEERDSSGADLLAAVALGYASRVRLHRDSLSLRSGATLSGGAFGESPAWNVASGFADPAKADVLEAASGLEAVTECSVESDVKGPQQPGERAPAGRGQYIAEQQRCGRDVGVRQVVADDPDALVDQITCRRHVEHREKRQQPPPGEVQVDEPNGDCDGNGQVLCPFEPDW</sequence>
<dbReference type="InterPro" id="IPR005656">
    <property type="entry name" value="MmgE_PrpD"/>
</dbReference>
<comment type="similarity">
    <text evidence="1">Belongs to the PrpD family.</text>
</comment>
<comment type="caution">
    <text evidence="4">The sequence shown here is derived from an EMBL/GenBank/DDBJ whole genome shotgun (WGS) entry which is preliminary data.</text>
</comment>
<feature type="domain" description="MmgE/PrpD N-terminal" evidence="3">
    <location>
        <begin position="4"/>
        <end position="116"/>
    </location>
</feature>
<reference evidence="4 5" key="1">
    <citation type="submission" date="2019-07" db="EMBL/GenBank/DDBJ databases">
        <authorList>
            <person name="Duangmal K."/>
            <person name="Teo W.F.A."/>
        </authorList>
    </citation>
    <scope>NUCLEOTIDE SEQUENCE [LARGE SCALE GENOMIC DNA]</scope>
    <source>
        <strain evidence="4 5">TBRC 6029</strain>
    </source>
</reference>
<evidence type="ECO:0000256" key="2">
    <source>
        <dbReference type="SAM" id="MobiDB-lite"/>
    </source>
</evidence>
<accession>A0A558BJX2</accession>
<evidence type="ECO:0000256" key="1">
    <source>
        <dbReference type="ARBA" id="ARBA00006174"/>
    </source>
</evidence>
<dbReference type="SUPFAM" id="SSF103378">
    <property type="entry name" value="2-methylcitrate dehydratase PrpD"/>
    <property type="match status" value="1"/>
</dbReference>
<gene>
    <name evidence="4" type="ORF">FNH05_25240</name>
</gene>
<protein>
    <submittedName>
        <fullName evidence="4">MmgE/PrpD family protein</fullName>
    </submittedName>
</protein>
<dbReference type="OrthoDB" id="9797528at2"/>
<dbReference type="Gene3D" id="1.10.4100.10">
    <property type="entry name" value="2-methylcitrate dehydratase PrpD"/>
    <property type="match status" value="1"/>
</dbReference>
<dbReference type="InterPro" id="IPR045336">
    <property type="entry name" value="MmgE_PrpD_N"/>
</dbReference>
<keyword evidence="5" id="KW-1185">Reference proteome</keyword>
<dbReference type="EMBL" id="VJWX01000306">
    <property type="protein sequence ID" value="TVT36814.1"/>
    <property type="molecule type" value="Genomic_DNA"/>
</dbReference>
<dbReference type="InterPro" id="IPR042183">
    <property type="entry name" value="MmgE/PrpD_sf_1"/>
</dbReference>
<dbReference type="InterPro" id="IPR036148">
    <property type="entry name" value="MmgE/PrpD_sf"/>
</dbReference>
<proteinExistence type="inferred from homology"/>
<reference evidence="4 5" key="2">
    <citation type="submission" date="2019-08" db="EMBL/GenBank/DDBJ databases">
        <title>Amycolatopsis acidicola sp. nov., isolated from peat swamp forest soil.</title>
        <authorList>
            <person name="Srisuk N."/>
        </authorList>
    </citation>
    <scope>NUCLEOTIDE SEQUENCE [LARGE SCALE GENOMIC DNA]</scope>
    <source>
        <strain evidence="4 5">TBRC 6029</strain>
    </source>
</reference>
<dbReference type="Pfam" id="PF03972">
    <property type="entry name" value="MmgE_PrpD_N"/>
    <property type="match status" value="1"/>
</dbReference>
<dbReference type="Proteomes" id="UP000320011">
    <property type="component" value="Unassembled WGS sequence"/>
</dbReference>
<evidence type="ECO:0000259" key="3">
    <source>
        <dbReference type="Pfam" id="PF03972"/>
    </source>
</evidence>
<evidence type="ECO:0000313" key="5">
    <source>
        <dbReference type="Proteomes" id="UP000320011"/>
    </source>
</evidence>
<dbReference type="PANTHER" id="PTHR16943:SF8">
    <property type="entry name" value="2-METHYLCITRATE DEHYDRATASE"/>
    <property type="match status" value="1"/>
</dbReference>
<organism evidence="4 5">
    <name type="scientific">Amycolatopsis rhizosphaerae</name>
    <dbReference type="NCBI Taxonomy" id="2053003"/>
    <lineage>
        <taxon>Bacteria</taxon>
        <taxon>Bacillati</taxon>
        <taxon>Actinomycetota</taxon>
        <taxon>Actinomycetes</taxon>
        <taxon>Pseudonocardiales</taxon>
        <taxon>Pseudonocardiaceae</taxon>
        <taxon>Amycolatopsis</taxon>
    </lineage>
</organism>
<dbReference type="AlphaFoldDB" id="A0A558BJX2"/>
<evidence type="ECO:0000313" key="4">
    <source>
        <dbReference type="EMBL" id="TVT36814.1"/>
    </source>
</evidence>
<dbReference type="GO" id="GO:0016829">
    <property type="term" value="F:lyase activity"/>
    <property type="evidence" value="ECO:0007669"/>
    <property type="project" value="InterPro"/>
</dbReference>
<dbReference type="PANTHER" id="PTHR16943">
    <property type="entry name" value="2-METHYLCITRATE DEHYDRATASE-RELATED"/>
    <property type="match status" value="1"/>
</dbReference>
<name>A0A558BJX2_9PSEU</name>
<feature type="region of interest" description="Disordered" evidence="2">
    <location>
        <begin position="195"/>
        <end position="233"/>
    </location>
</feature>